<dbReference type="GO" id="GO:0032993">
    <property type="term" value="C:protein-DNA complex"/>
    <property type="evidence" value="ECO:0007669"/>
    <property type="project" value="TreeGrafter"/>
</dbReference>
<evidence type="ECO:0000256" key="1">
    <source>
        <dbReference type="ARBA" id="ARBA00009437"/>
    </source>
</evidence>
<dbReference type="GO" id="GO:0003677">
    <property type="term" value="F:DNA binding"/>
    <property type="evidence" value="ECO:0007669"/>
    <property type="project" value="UniProtKB-KW"/>
</dbReference>
<evidence type="ECO:0000313" key="6">
    <source>
        <dbReference type="EMBL" id="QBQ99063.1"/>
    </source>
</evidence>
<dbReference type="OrthoDB" id="8807047at2"/>
<dbReference type="Pfam" id="PF03466">
    <property type="entry name" value="LysR_substrate"/>
    <property type="match status" value="1"/>
</dbReference>
<name>A0A4P7CYD6_9BURK</name>
<evidence type="ECO:0000256" key="4">
    <source>
        <dbReference type="ARBA" id="ARBA00023163"/>
    </source>
</evidence>
<dbReference type="PRINTS" id="PR00039">
    <property type="entry name" value="HTHLYSR"/>
</dbReference>
<dbReference type="KEGG" id="ppai:E1956_17665"/>
<protein>
    <submittedName>
        <fullName evidence="6">LysR family transcriptional regulator</fullName>
    </submittedName>
</protein>
<evidence type="ECO:0000313" key="7">
    <source>
        <dbReference type="Proteomes" id="UP000295727"/>
    </source>
</evidence>
<keyword evidence="3" id="KW-0238">DNA-binding</keyword>
<dbReference type="PROSITE" id="PS50931">
    <property type="entry name" value="HTH_LYSR"/>
    <property type="match status" value="1"/>
</dbReference>
<dbReference type="SUPFAM" id="SSF46785">
    <property type="entry name" value="Winged helix' DNA-binding domain"/>
    <property type="match status" value="1"/>
</dbReference>
<evidence type="ECO:0000256" key="2">
    <source>
        <dbReference type="ARBA" id="ARBA00023015"/>
    </source>
</evidence>
<gene>
    <name evidence="6" type="ORF">E1956_17665</name>
</gene>
<dbReference type="Pfam" id="PF00126">
    <property type="entry name" value="HTH_1"/>
    <property type="match status" value="1"/>
</dbReference>
<sequence length="301" mass="33382">MGVMELRQLRYFLALARTLNFTHAAAESHIAQPPFSRQIRALEEELGIALVDRRSRQLTLTVAGELVQQRASEILARIDRLSQEARHLERTGQRSFRIGLETIVLYGRFPELLRELRAANPHAKIDLVEMPAGQQVVALKEGRIDIGFGHIRVSDPEISQVHLRQEPLFVAVSAHHPLAINAPEPLSLRDLADQTFIVFPTGASPGHPGSVHALFAERGFRPSEIIDVGELQVALGLVAADYGICIVPAVVQRMRGSDVCYRLLDEPGCTSPILMSWLRSEQPALMNSINELLGRILNTLP</sequence>
<dbReference type="PANTHER" id="PTHR30346">
    <property type="entry name" value="TRANSCRIPTIONAL DUAL REGULATOR HCAR-RELATED"/>
    <property type="match status" value="1"/>
</dbReference>
<accession>A0A4P7CYD6</accession>
<dbReference type="InterPro" id="IPR036388">
    <property type="entry name" value="WH-like_DNA-bd_sf"/>
</dbReference>
<dbReference type="Gene3D" id="1.10.10.10">
    <property type="entry name" value="Winged helix-like DNA-binding domain superfamily/Winged helix DNA-binding domain"/>
    <property type="match status" value="1"/>
</dbReference>
<proteinExistence type="inferred from homology"/>
<dbReference type="InterPro" id="IPR005119">
    <property type="entry name" value="LysR_subst-bd"/>
</dbReference>
<organism evidence="6 7">
    <name type="scientific">Paraburkholderia pallida</name>
    <dbReference type="NCBI Taxonomy" id="2547399"/>
    <lineage>
        <taxon>Bacteria</taxon>
        <taxon>Pseudomonadati</taxon>
        <taxon>Pseudomonadota</taxon>
        <taxon>Betaproteobacteria</taxon>
        <taxon>Burkholderiales</taxon>
        <taxon>Burkholderiaceae</taxon>
        <taxon>Paraburkholderia</taxon>
    </lineage>
</organism>
<keyword evidence="2" id="KW-0805">Transcription regulation</keyword>
<feature type="domain" description="HTH lysR-type" evidence="5">
    <location>
        <begin position="4"/>
        <end position="61"/>
    </location>
</feature>
<dbReference type="Proteomes" id="UP000295727">
    <property type="component" value="Chromosome 2"/>
</dbReference>
<dbReference type="InterPro" id="IPR036390">
    <property type="entry name" value="WH_DNA-bd_sf"/>
</dbReference>
<keyword evidence="7" id="KW-1185">Reference proteome</keyword>
<dbReference type="SUPFAM" id="SSF53850">
    <property type="entry name" value="Periplasmic binding protein-like II"/>
    <property type="match status" value="1"/>
</dbReference>
<dbReference type="FunFam" id="1.10.10.10:FF:000001">
    <property type="entry name" value="LysR family transcriptional regulator"/>
    <property type="match status" value="1"/>
</dbReference>
<dbReference type="EMBL" id="CP038149">
    <property type="protein sequence ID" value="QBQ99063.1"/>
    <property type="molecule type" value="Genomic_DNA"/>
</dbReference>
<reference evidence="6 7" key="1">
    <citation type="submission" date="2019-03" db="EMBL/GenBank/DDBJ databases">
        <title>Paraburkholderia sp. 7MH5, isolated from subtropical forest soil.</title>
        <authorList>
            <person name="Gao Z.-H."/>
            <person name="Qiu L.-H."/>
        </authorList>
    </citation>
    <scope>NUCLEOTIDE SEQUENCE [LARGE SCALE GENOMIC DNA]</scope>
    <source>
        <strain evidence="6 7">7MH5</strain>
    </source>
</reference>
<dbReference type="Gene3D" id="3.40.190.10">
    <property type="entry name" value="Periplasmic binding protein-like II"/>
    <property type="match status" value="2"/>
</dbReference>
<evidence type="ECO:0000256" key="3">
    <source>
        <dbReference type="ARBA" id="ARBA00023125"/>
    </source>
</evidence>
<comment type="similarity">
    <text evidence="1">Belongs to the LysR transcriptional regulatory family.</text>
</comment>
<keyword evidence="4" id="KW-0804">Transcription</keyword>
<dbReference type="AlphaFoldDB" id="A0A4P7CYD6"/>
<dbReference type="PANTHER" id="PTHR30346:SF17">
    <property type="entry name" value="LYSR FAMILY TRANSCRIPTIONAL REGULATOR"/>
    <property type="match status" value="1"/>
</dbReference>
<dbReference type="InterPro" id="IPR000847">
    <property type="entry name" value="LysR_HTH_N"/>
</dbReference>
<dbReference type="GO" id="GO:0003700">
    <property type="term" value="F:DNA-binding transcription factor activity"/>
    <property type="evidence" value="ECO:0007669"/>
    <property type="project" value="InterPro"/>
</dbReference>
<evidence type="ECO:0000259" key="5">
    <source>
        <dbReference type="PROSITE" id="PS50931"/>
    </source>
</evidence>